<dbReference type="EMBL" id="CAXHTB010000011">
    <property type="protein sequence ID" value="CAL0314716.1"/>
    <property type="molecule type" value="Genomic_DNA"/>
</dbReference>
<evidence type="ECO:0000256" key="1">
    <source>
        <dbReference type="ARBA" id="ARBA00022679"/>
    </source>
</evidence>
<comment type="caution">
    <text evidence="3">The sequence shown here is derived from an EMBL/GenBank/DDBJ whole genome shotgun (WGS) entry which is preliminary data.</text>
</comment>
<proteinExistence type="predicted"/>
<dbReference type="InterPro" id="IPR023213">
    <property type="entry name" value="CAT-like_dom_sf"/>
</dbReference>
<keyword evidence="4" id="KW-1185">Reference proteome</keyword>
<reference evidence="3 4" key="1">
    <citation type="submission" date="2024-03" db="EMBL/GenBank/DDBJ databases">
        <authorList>
            <person name="Martinez-Hernandez J."/>
        </authorList>
    </citation>
    <scope>NUCLEOTIDE SEQUENCE [LARGE SCALE GENOMIC DNA]</scope>
</reference>
<dbReference type="InterPro" id="IPR051504">
    <property type="entry name" value="Plant_metabolite_acyltrans"/>
</dbReference>
<accession>A0AAV1X089</accession>
<dbReference type="AlphaFoldDB" id="A0AAV1X089"/>
<dbReference type="Gene3D" id="3.30.559.10">
    <property type="entry name" value="Chloramphenicol acetyltransferase-like domain"/>
    <property type="match status" value="2"/>
</dbReference>
<dbReference type="GO" id="GO:0016747">
    <property type="term" value="F:acyltransferase activity, transferring groups other than amino-acyl groups"/>
    <property type="evidence" value="ECO:0007669"/>
    <property type="project" value="UniProtKB-ARBA"/>
</dbReference>
<dbReference type="Proteomes" id="UP001497480">
    <property type="component" value="Unassembled WGS sequence"/>
</dbReference>
<keyword evidence="1" id="KW-0808">Transferase</keyword>
<gene>
    <name evidence="3" type="ORF">LLUT_LOCUS15776</name>
</gene>
<evidence type="ECO:0000313" key="3">
    <source>
        <dbReference type="EMBL" id="CAL0314716.1"/>
    </source>
</evidence>
<sequence length="469" mass="52383">MSKTLKILHQYQVTPPPSSLPTTTIPLSFFDIPWLCCPPIQRIFFFNFPHSINHFMQTFLPILKHSLSLTLQHFFPFAANLVLPPMPKLPYLLYSDGDFVSFTVAESTHDFVRLVSGSIRDVTELHPFVPALPSPRILEDGTQVISSMAIQVTVFPNSGFTICITFRHVIADGKSFHHFMKFWASVCRSKEDLASVEGSLAVPLHNRDIIEDPKGLKLSFLEEIWNSSPESVESIGLVRDVPDDIVRHTFVLSRDHVEKLKKLVSTKCKSYGLGTLHVSTFVVTCSLIWVCKTISEDTRVGTSLTNNDESYILAFMADCRNRPEYSIPSTYFGNCLGCGNAVVQRSKLVGENGILEAAIAIGNEVRNLHCEAYKGVERLMSNFTEFATLGKHMVIIAGSQKLDVYETDFGIGKPKMSEVVHVDNAGSISLSDCRDKEGGIEVGLALERIQMNKFITIFQEHLTKIVAHD</sequence>
<evidence type="ECO:0000313" key="4">
    <source>
        <dbReference type="Proteomes" id="UP001497480"/>
    </source>
</evidence>
<evidence type="ECO:0000256" key="2">
    <source>
        <dbReference type="ARBA" id="ARBA00023315"/>
    </source>
</evidence>
<keyword evidence="2" id="KW-0012">Acyltransferase</keyword>
<organism evidence="3 4">
    <name type="scientific">Lupinus luteus</name>
    <name type="common">European yellow lupine</name>
    <dbReference type="NCBI Taxonomy" id="3873"/>
    <lineage>
        <taxon>Eukaryota</taxon>
        <taxon>Viridiplantae</taxon>
        <taxon>Streptophyta</taxon>
        <taxon>Embryophyta</taxon>
        <taxon>Tracheophyta</taxon>
        <taxon>Spermatophyta</taxon>
        <taxon>Magnoliopsida</taxon>
        <taxon>eudicotyledons</taxon>
        <taxon>Gunneridae</taxon>
        <taxon>Pentapetalae</taxon>
        <taxon>rosids</taxon>
        <taxon>fabids</taxon>
        <taxon>Fabales</taxon>
        <taxon>Fabaceae</taxon>
        <taxon>Papilionoideae</taxon>
        <taxon>50 kb inversion clade</taxon>
        <taxon>genistoids sensu lato</taxon>
        <taxon>core genistoids</taxon>
        <taxon>Genisteae</taxon>
        <taxon>Lupinus</taxon>
    </lineage>
</organism>
<name>A0AAV1X089_LUPLU</name>
<dbReference type="Pfam" id="PF02458">
    <property type="entry name" value="Transferase"/>
    <property type="match status" value="1"/>
</dbReference>
<dbReference type="PANTHER" id="PTHR31625">
    <property type="match status" value="1"/>
</dbReference>
<protein>
    <submittedName>
        <fullName evidence="3">Uncharacterized protein</fullName>
    </submittedName>
</protein>